<feature type="domain" description="Peptide methionine sulphoxide reductase MsrA" evidence="9">
    <location>
        <begin position="113"/>
        <end position="267"/>
    </location>
</feature>
<evidence type="ECO:0000313" key="11">
    <source>
        <dbReference type="Proteomes" id="UP000002668"/>
    </source>
</evidence>
<evidence type="ECO:0000256" key="5">
    <source>
        <dbReference type="ARBA" id="ARBA00047806"/>
    </source>
</evidence>
<evidence type="ECO:0000256" key="7">
    <source>
        <dbReference type="SAM" id="MobiDB-lite"/>
    </source>
</evidence>
<dbReference type="OrthoDB" id="77405at2759"/>
<dbReference type="InParanoid" id="E4ZJY4"/>
<feature type="transmembrane region" description="Helical" evidence="8">
    <location>
        <begin position="109"/>
        <end position="128"/>
    </location>
</feature>
<dbReference type="Gene3D" id="3.30.1060.10">
    <property type="entry name" value="Peptide methionine sulphoxide reductase MsrA"/>
    <property type="match status" value="1"/>
</dbReference>
<dbReference type="InterPro" id="IPR036509">
    <property type="entry name" value="Met_Sox_Rdtase_MsrA_sf"/>
</dbReference>
<comment type="catalytic activity">
    <reaction evidence="5">
        <text>L-methionyl-[protein] + [thioredoxin]-disulfide + H2O = L-methionyl-(S)-S-oxide-[protein] + [thioredoxin]-dithiol</text>
        <dbReference type="Rhea" id="RHEA:14217"/>
        <dbReference type="Rhea" id="RHEA-COMP:10698"/>
        <dbReference type="Rhea" id="RHEA-COMP:10700"/>
        <dbReference type="Rhea" id="RHEA-COMP:12313"/>
        <dbReference type="Rhea" id="RHEA-COMP:12315"/>
        <dbReference type="ChEBI" id="CHEBI:15377"/>
        <dbReference type="ChEBI" id="CHEBI:16044"/>
        <dbReference type="ChEBI" id="CHEBI:29950"/>
        <dbReference type="ChEBI" id="CHEBI:44120"/>
        <dbReference type="ChEBI" id="CHEBI:50058"/>
        <dbReference type="EC" id="1.8.4.11"/>
    </reaction>
</comment>
<evidence type="ECO:0000256" key="2">
    <source>
        <dbReference type="ARBA" id="ARBA00012502"/>
    </source>
</evidence>
<protein>
    <recommendedName>
        <fullName evidence="2">peptide-methionine (S)-S-oxide reductase</fullName>
        <ecNumber evidence="2">1.8.4.11</ecNumber>
    </recommendedName>
    <alternativeName>
        <fullName evidence="4">Peptide-methionine (S)-S-oxide reductase</fullName>
    </alternativeName>
</protein>
<organism evidence="11">
    <name type="scientific">Leptosphaeria maculans (strain JN3 / isolate v23.1.3 / race Av1-4-5-6-7-8)</name>
    <name type="common">Blackleg fungus</name>
    <name type="synonym">Phoma lingam</name>
    <dbReference type="NCBI Taxonomy" id="985895"/>
    <lineage>
        <taxon>Eukaryota</taxon>
        <taxon>Fungi</taxon>
        <taxon>Dikarya</taxon>
        <taxon>Ascomycota</taxon>
        <taxon>Pezizomycotina</taxon>
        <taxon>Dothideomycetes</taxon>
        <taxon>Pleosporomycetidae</taxon>
        <taxon>Pleosporales</taxon>
        <taxon>Pleosporineae</taxon>
        <taxon>Leptosphaeriaceae</taxon>
        <taxon>Plenodomus</taxon>
        <taxon>Plenodomus lingam/Leptosphaeria maculans species complex</taxon>
    </lineage>
</organism>
<keyword evidence="8" id="KW-1133">Transmembrane helix</keyword>
<dbReference type="PANTHER" id="PTHR43774">
    <property type="entry name" value="PEPTIDE METHIONINE SULFOXIDE REDUCTASE"/>
    <property type="match status" value="1"/>
</dbReference>
<dbReference type="STRING" id="985895.E4ZJY4"/>
<sequence>MKDNLLASSASSRDHGVRDDDRKEANPKPYPKINPNDIHLPRLPSTPRTPTLHANSLVQISQDPTLKLLTLALVIALSYASMSFLTRFLRPFTSSTMSSAPAPPMTAPAGAQTATVAAGCFWGVEHMYRRQFQNKGLYDARVGYIGGDTENPGYRAVCSGRTGHAEALQVIYDPEKVTYRTLLEFFFRMHDPTTENQQGPDRGPQYRSAIFYHDAEQEKIAREVTDKANKQWWKGGITTEILPAGKWWDAEEYHQLYLDKNPGGYECPSHFLRQFPDLD</sequence>
<gene>
    <name evidence="10" type="ORF">LEMA_P069270.1</name>
</gene>
<evidence type="ECO:0000256" key="3">
    <source>
        <dbReference type="ARBA" id="ARBA00023002"/>
    </source>
</evidence>
<keyword evidence="8" id="KW-0472">Membrane</keyword>
<dbReference type="eggNOG" id="KOG1635">
    <property type="taxonomic scope" value="Eukaryota"/>
</dbReference>
<accession>E4ZJY4</accession>
<dbReference type="VEuPathDB" id="FungiDB:LEMA_P069270.1"/>
<evidence type="ECO:0000256" key="8">
    <source>
        <dbReference type="SAM" id="Phobius"/>
    </source>
</evidence>
<dbReference type="FunCoup" id="E4ZJY4">
    <property type="interactions" value="535"/>
</dbReference>
<dbReference type="GO" id="GO:0008113">
    <property type="term" value="F:peptide-methionine (S)-S-oxide reductase activity"/>
    <property type="evidence" value="ECO:0007669"/>
    <property type="project" value="UniProtKB-EC"/>
</dbReference>
<dbReference type="FunFam" id="3.30.1060.10:FF:000006">
    <property type="entry name" value="Peptide methionine sulfoxide reductase"/>
    <property type="match status" value="1"/>
</dbReference>
<dbReference type="AlphaFoldDB" id="E4ZJY4"/>
<reference evidence="11" key="1">
    <citation type="journal article" date="2011" name="Nat. Commun.">
        <title>Effector diversification within compartments of the Leptosphaeria maculans genome affected by Repeat-Induced Point mutations.</title>
        <authorList>
            <person name="Rouxel T."/>
            <person name="Grandaubert J."/>
            <person name="Hane J.K."/>
            <person name="Hoede C."/>
            <person name="van de Wouw A.P."/>
            <person name="Couloux A."/>
            <person name="Dominguez V."/>
            <person name="Anthouard V."/>
            <person name="Bally P."/>
            <person name="Bourras S."/>
            <person name="Cozijnsen A.J."/>
            <person name="Ciuffetti L.M."/>
            <person name="Degrave A."/>
            <person name="Dilmaghani A."/>
            <person name="Duret L."/>
            <person name="Fudal I."/>
            <person name="Goodwin S.B."/>
            <person name="Gout L."/>
            <person name="Glaser N."/>
            <person name="Linglin J."/>
            <person name="Kema G.H.J."/>
            <person name="Lapalu N."/>
            <person name="Lawrence C.B."/>
            <person name="May K."/>
            <person name="Meyer M."/>
            <person name="Ollivier B."/>
            <person name="Poulain J."/>
            <person name="Schoch C.L."/>
            <person name="Simon A."/>
            <person name="Spatafora J.W."/>
            <person name="Stachowiak A."/>
            <person name="Turgeon B.G."/>
            <person name="Tyler B.M."/>
            <person name="Vincent D."/>
            <person name="Weissenbach J."/>
            <person name="Amselem J."/>
            <person name="Quesneville H."/>
            <person name="Oliver R.P."/>
            <person name="Wincker P."/>
            <person name="Balesdent M.-H."/>
            <person name="Howlett B.J."/>
        </authorList>
    </citation>
    <scope>NUCLEOTIDE SEQUENCE [LARGE SCALE GENOMIC DNA]</scope>
    <source>
        <strain evidence="11">JN3 / isolate v23.1.3 / race Av1-4-5-6-7-8</strain>
    </source>
</reference>
<dbReference type="HOGENOM" id="CLU_031040_10_2_1"/>
<dbReference type="EMBL" id="FP929072">
    <property type="protein sequence ID" value="CBX91419.1"/>
    <property type="molecule type" value="Genomic_DNA"/>
</dbReference>
<dbReference type="HAMAP" id="MF_01401">
    <property type="entry name" value="MsrA"/>
    <property type="match status" value="1"/>
</dbReference>
<dbReference type="GO" id="GO:0034599">
    <property type="term" value="P:cellular response to oxidative stress"/>
    <property type="evidence" value="ECO:0007669"/>
    <property type="project" value="UniProtKB-ARBA"/>
</dbReference>
<keyword evidence="3" id="KW-0560">Oxidoreductase</keyword>
<keyword evidence="8" id="KW-0812">Transmembrane</keyword>
<feature type="compositionally biased region" description="Low complexity" evidence="7">
    <location>
        <begin position="41"/>
        <end position="50"/>
    </location>
</feature>
<feature type="transmembrane region" description="Helical" evidence="8">
    <location>
        <begin position="68"/>
        <end position="89"/>
    </location>
</feature>
<evidence type="ECO:0000256" key="4">
    <source>
        <dbReference type="ARBA" id="ARBA00030643"/>
    </source>
</evidence>
<comment type="catalytic activity">
    <reaction evidence="6">
        <text>[thioredoxin]-disulfide + L-methionine + H2O = L-methionine (S)-S-oxide + [thioredoxin]-dithiol</text>
        <dbReference type="Rhea" id="RHEA:19993"/>
        <dbReference type="Rhea" id="RHEA-COMP:10698"/>
        <dbReference type="Rhea" id="RHEA-COMP:10700"/>
        <dbReference type="ChEBI" id="CHEBI:15377"/>
        <dbReference type="ChEBI" id="CHEBI:29950"/>
        <dbReference type="ChEBI" id="CHEBI:50058"/>
        <dbReference type="ChEBI" id="CHEBI:57844"/>
        <dbReference type="ChEBI" id="CHEBI:58772"/>
        <dbReference type="EC" id="1.8.4.11"/>
    </reaction>
</comment>
<dbReference type="Proteomes" id="UP000002668">
    <property type="component" value="Genome"/>
</dbReference>
<name>E4ZJY4_LEPMJ</name>
<proteinExistence type="inferred from homology"/>
<evidence type="ECO:0000259" key="9">
    <source>
        <dbReference type="Pfam" id="PF01625"/>
    </source>
</evidence>
<dbReference type="InterPro" id="IPR002569">
    <property type="entry name" value="Met_Sox_Rdtase_MsrA_dom"/>
</dbReference>
<dbReference type="EC" id="1.8.4.11" evidence="2"/>
<dbReference type="NCBIfam" id="TIGR00401">
    <property type="entry name" value="msrA"/>
    <property type="match status" value="1"/>
</dbReference>
<dbReference type="PANTHER" id="PTHR43774:SF1">
    <property type="entry name" value="PEPTIDE METHIONINE SULFOXIDE REDUCTASE MSRA 2"/>
    <property type="match status" value="1"/>
</dbReference>
<feature type="compositionally biased region" description="Basic and acidic residues" evidence="7">
    <location>
        <begin position="12"/>
        <end position="26"/>
    </location>
</feature>
<dbReference type="OMA" id="IRRRWHK"/>
<evidence type="ECO:0000256" key="6">
    <source>
        <dbReference type="ARBA" id="ARBA00048782"/>
    </source>
</evidence>
<keyword evidence="11" id="KW-1185">Reference proteome</keyword>
<evidence type="ECO:0000256" key="1">
    <source>
        <dbReference type="ARBA" id="ARBA00005591"/>
    </source>
</evidence>
<feature type="region of interest" description="Disordered" evidence="7">
    <location>
        <begin position="1"/>
        <end position="50"/>
    </location>
</feature>
<evidence type="ECO:0000313" key="10">
    <source>
        <dbReference type="EMBL" id="CBX91419.1"/>
    </source>
</evidence>
<comment type="similarity">
    <text evidence="1">Belongs to the MsrA Met sulfoxide reductase family.</text>
</comment>
<dbReference type="Pfam" id="PF01625">
    <property type="entry name" value="PMSR"/>
    <property type="match status" value="1"/>
</dbReference>
<dbReference type="SUPFAM" id="SSF55068">
    <property type="entry name" value="Peptide methionine sulfoxide reductase"/>
    <property type="match status" value="1"/>
</dbReference>
<feature type="compositionally biased region" description="Polar residues" evidence="7">
    <location>
        <begin position="1"/>
        <end position="11"/>
    </location>
</feature>